<evidence type="ECO:0000313" key="5">
    <source>
        <dbReference type="EMBL" id="SVB43363.1"/>
    </source>
</evidence>
<dbReference type="InterPro" id="IPR001296">
    <property type="entry name" value="Glyco_trans_1"/>
</dbReference>
<feature type="domain" description="Glycosyl transferase family 1" evidence="3">
    <location>
        <begin position="235"/>
        <end position="405"/>
    </location>
</feature>
<proteinExistence type="predicted"/>
<feature type="domain" description="Glycosyltransferase subfamily 4-like N-terminal" evidence="4">
    <location>
        <begin position="121"/>
        <end position="231"/>
    </location>
</feature>
<evidence type="ECO:0000256" key="1">
    <source>
        <dbReference type="ARBA" id="ARBA00022676"/>
    </source>
</evidence>
<dbReference type="GO" id="GO:0016757">
    <property type="term" value="F:glycosyltransferase activity"/>
    <property type="evidence" value="ECO:0007669"/>
    <property type="project" value="UniProtKB-KW"/>
</dbReference>
<dbReference type="CDD" id="cd03801">
    <property type="entry name" value="GT4_PimA-like"/>
    <property type="match status" value="1"/>
</dbReference>
<keyword evidence="2" id="KW-0808">Transferase</keyword>
<evidence type="ECO:0008006" key="6">
    <source>
        <dbReference type="Google" id="ProtNLM"/>
    </source>
</evidence>
<dbReference type="PANTHER" id="PTHR12526">
    <property type="entry name" value="GLYCOSYLTRANSFERASE"/>
    <property type="match status" value="1"/>
</dbReference>
<dbReference type="InterPro" id="IPR028098">
    <property type="entry name" value="Glyco_trans_4-like_N"/>
</dbReference>
<dbReference type="SUPFAM" id="SSF53756">
    <property type="entry name" value="UDP-Glycosyltransferase/glycogen phosphorylase"/>
    <property type="match status" value="1"/>
</dbReference>
<evidence type="ECO:0000259" key="3">
    <source>
        <dbReference type="Pfam" id="PF00534"/>
    </source>
</evidence>
<dbReference type="EMBL" id="UINC01041711">
    <property type="protein sequence ID" value="SVB43363.1"/>
    <property type="molecule type" value="Genomic_DNA"/>
</dbReference>
<evidence type="ECO:0000256" key="2">
    <source>
        <dbReference type="ARBA" id="ARBA00022679"/>
    </source>
</evidence>
<dbReference type="Pfam" id="PF00534">
    <property type="entry name" value="Glycos_transf_1"/>
    <property type="match status" value="1"/>
</dbReference>
<dbReference type="Gene3D" id="3.40.50.2000">
    <property type="entry name" value="Glycogen Phosphorylase B"/>
    <property type="match status" value="2"/>
</dbReference>
<dbReference type="AlphaFoldDB" id="A0A382E088"/>
<evidence type="ECO:0000259" key="4">
    <source>
        <dbReference type="Pfam" id="PF13439"/>
    </source>
</evidence>
<organism evidence="5">
    <name type="scientific">marine metagenome</name>
    <dbReference type="NCBI Taxonomy" id="408172"/>
    <lineage>
        <taxon>unclassified sequences</taxon>
        <taxon>metagenomes</taxon>
        <taxon>ecological metagenomes</taxon>
    </lineage>
</organism>
<keyword evidence="1" id="KW-0328">Glycosyltransferase</keyword>
<gene>
    <name evidence="5" type="ORF">METZ01_LOCUS196217</name>
</gene>
<dbReference type="Pfam" id="PF13439">
    <property type="entry name" value="Glyco_transf_4"/>
    <property type="match status" value="1"/>
</dbReference>
<sequence>VVRIVQITPGAGKMYCGNCFRDNALVAALRKAGHEVTMVPLYLPLTLDEEDQSGDTPIFFNGVNVFLEQQSSFYRSAPRWLHKLVGSERVLNWAANQVGKTKAEEVGDLAISMLNGEEGNQARELEELIDWLKTQPKPDVISLSNSLLLGLAQQLKEVFEVPIVCLLQNEAPYIDSMPEELRTQVWRIMTERAQKADHFIAPSKFYAERMRDKLNLPKDRVHVIYNGINHEGFTAEKIPPNPPVIGFFSRMCKDKGLDTLIDAFIRIKTNNHIPQLKLKIGGGCGPADKVFVQRMRDRLHAKALLGDVEFHPNLSRKDKQAFLRSLSVLSVPAQFGEAFGFYIIEAMAAGVPVVQPCCASFPELIEATRGGVMYDPQEPESLATALEKMLHNPSETKSLGLKAREAVREKFSITQMAEQLVSLLDKLTKSN</sequence>
<dbReference type="PANTHER" id="PTHR12526:SF640">
    <property type="entry name" value="COLANIC ACID BIOSYNTHESIS GLYCOSYLTRANSFERASE WCAL-RELATED"/>
    <property type="match status" value="1"/>
</dbReference>
<feature type="non-terminal residue" evidence="5">
    <location>
        <position position="1"/>
    </location>
</feature>
<accession>A0A382E088</accession>
<reference evidence="5" key="1">
    <citation type="submission" date="2018-05" db="EMBL/GenBank/DDBJ databases">
        <authorList>
            <person name="Lanie J.A."/>
            <person name="Ng W.-L."/>
            <person name="Kazmierczak K.M."/>
            <person name="Andrzejewski T.M."/>
            <person name="Davidsen T.M."/>
            <person name="Wayne K.J."/>
            <person name="Tettelin H."/>
            <person name="Glass J.I."/>
            <person name="Rusch D."/>
            <person name="Podicherti R."/>
            <person name="Tsui H.-C.T."/>
            <person name="Winkler M.E."/>
        </authorList>
    </citation>
    <scope>NUCLEOTIDE SEQUENCE</scope>
</reference>
<name>A0A382E088_9ZZZZ</name>
<protein>
    <recommendedName>
        <fullName evidence="6">Glycosyl transferase family 1 domain-containing protein</fullName>
    </recommendedName>
</protein>